<reference evidence="2 3" key="1">
    <citation type="submission" date="2019-01" db="EMBL/GenBank/DDBJ databases">
        <authorList>
            <person name="Sayadi A."/>
        </authorList>
    </citation>
    <scope>NUCLEOTIDE SEQUENCE [LARGE SCALE GENOMIC DNA]</scope>
</reference>
<organism evidence="2 3">
    <name type="scientific">Callosobruchus maculatus</name>
    <name type="common">Southern cowpea weevil</name>
    <name type="synonym">Pulse bruchid</name>
    <dbReference type="NCBI Taxonomy" id="64391"/>
    <lineage>
        <taxon>Eukaryota</taxon>
        <taxon>Metazoa</taxon>
        <taxon>Ecdysozoa</taxon>
        <taxon>Arthropoda</taxon>
        <taxon>Hexapoda</taxon>
        <taxon>Insecta</taxon>
        <taxon>Pterygota</taxon>
        <taxon>Neoptera</taxon>
        <taxon>Endopterygota</taxon>
        <taxon>Coleoptera</taxon>
        <taxon>Polyphaga</taxon>
        <taxon>Cucujiformia</taxon>
        <taxon>Chrysomeloidea</taxon>
        <taxon>Chrysomelidae</taxon>
        <taxon>Bruchinae</taxon>
        <taxon>Bruchini</taxon>
        <taxon>Callosobruchus</taxon>
    </lineage>
</organism>
<proteinExistence type="predicted"/>
<sequence length="78" mass="8966">MIEHHLQPFQIKMNAAIKRPPEPDPSYGTGKRVKTPLQQLSPQHALIQNSAIIADIKVIFRTSPNQQIFIRRLKVQEI</sequence>
<dbReference type="Proteomes" id="UP000410492">
    <property type="component" value="Unassembled WGS sequence"/>
</dbReference>
<keyword evidence="3" id="KW-1185">Reference proteome</keyword>
<name>A0A653BKI3_CALMS</name>
<evidence type="ECO:0000313" key="3">
    <source>
        <dbReference type="Proteomes" id="UP000410492"/>
    </source>
</evidence>
<evidence type="ECO:0000313" key="2">
    <source>
        <dbReference type="EMBL" id="VEN36062.1"/>
    </source>
</evidence>
<protein>
    <submittedName>
        <fullName evidence="2">Uncharacterized protein</fullName>
    </submittedName>
</protein>
<dbReference type="AlphaFoldDB" id="A0A653BKI3"/>
<evidence type="ECO:0000256" key="1">
    <source>
        <dbReference type="SAM" id="MobiDB-lite"/>
    </source>
</evidence>
<gene>
    <name evidence="2" type="ORF">CALMAC_LOCUS1784</name>
</gene>
<dbReference type="EMBL" id="CAACVG010002115">
    <property type="protein sequence ID" value="VEN36062.1"/>
    <property type="molecule type" value="Genomic_DNA"/>
</dbReference>
<accession>A0A653BKI3</accession>
<feature type="region of interest" description="Disordered" evidence="1">
    <location>
        <begin position="12"/>
        <end position="33"/>
    </location>
</feature>